<reference evidence="1" key="1">
    <citation type="journal article" date="2015" name="Nature">
        <title>Complex archaea that bridge the gap between prokaryotes and eukaryotes.</title>
        <authorList>
            <person name="Spang A."/>
            <person name="Saw J.H."/>
            <person name="Jorgensen S.L."/>
            <person name="Zaremba-Niedzwiedzka K."/>
            <person name="Martijn J."/>
            <person name="Lind A.E."/>
            <person name="van Eijk R."/>
            <person name="Schleper C."/>
            <person name="Guy L."/>
            <person name="Ettema T.J."/>
        </authorList>
    </citation>
    <scope>NUCLEOTIDE SEQUENCE</scope>
</reference>
<dbReference type="EMBL" id="LAZR01057185">
    <property type="protein sequence ID" value="KKK72589.1"/>
    <property type="molecule type" value="Genomic_DNA"/>
</dbReference>
<comment type="caution">
    <text evidence="1">The sequence shown here is derived from an EMBL/GenBank/DDBJ whole genome shotgun (WGS) entry which is preliminary data.</text>
</comment>
<evidence type="ECO:0000313" key="1">
    <source>
        <dbReference type="EMBL" id="KKK72589.1"/>
    </source>
</evidence>
<protein>
    <submittedName>
        <fullName evidence="1">Uncharacterized protein</fullName>
    </submittedName>
</protein>
<dbReference type="AlphaFoldDB" id="A0A0F9A1W6"/>
<sequence>MTVEHRIVVGLGDIKAVVFQCNKCAARVAVSPD</sequence>
<gene>
    <name evidence="1" type="ORF">LCGC14_2902380</name>
</gene>
<proteinExistence type="predicted"/>
<organism evidence="1">
    <name type="scientific">marine sediment metagenome</name>
    <dbReference type="NCBI Taxonomy" id="412755"/>
    <lineage>
        <taxon>unclassified sequences</taxon>
        <taxon>metagenomes</taxon>
        <taxon>ecological metagenomes</taxon>
    </lineage>
</organism>
<name>A0A0F9A1W6_9ZZZZ</name>
<accession>A0A0F9A1W6</accession>
<feature type="non-terminal residue" evidence="1">
    <location>
        <position position="33"/>
    </location>
</feature>